<dbReference type="AlphaFoldDB" id="A0A1T4X5Z1"/>
<dbReference type="SUPFAM" id="SSF55166">
    <property type="entry name" value="Hedgehog/DD-peptidase"/>
    <property type="match status" value="1"/>
</dbReference>
<evidence type="ECO:0000313" key="3">
    <source>
        <dbReference type="Proteomes" id="UP000190774"/>
    </source>
</evidence>
<dbReference type="InterPro" id="IPR009045">
    <property type="entry name" value="Zn_M74/Hedgehog-like"/>
</dbReference>
<keyword evidence="2" id="KW-0645">Protease</keyword>
<proteinExistence type="predicted"/>
<keyword evidence="2" id="KW-0378">Hydrolase</keyword>
<gene>
    <name evidence="2" type="ORF">SAMN02745166_01081</name>
</gene>
<dbReference type="Pfam" id="PF13539">
    <property type="entry name" value="Peptidase_M15_4"/>
    <property type="match status" value="1"/>
</dbReference>
<dbReference type="STRING" id="48467.SAMN02745166_01081"/>
<dbReference type="Proteomes" id="UP000190774">
    <property type="component" value="Unassembled WGS sequence"/>
</dbReference>
<keyword evidence="3" id="KW-1185">Reference proteome</keyword>
<feature type="domain" description="Peptidase M15C" evidence="1">
    <location>
        <begin position="130"/>
        <end position="198"/>
    </location>
</feature>
<dbReference type="Gene3D" id="3.30.1380.10">
    <property type="match status" value="1"/>
</dbReference>
<dbReference type="EMBL" id="FUYE01000003">
    <property type="protein sequence ID" value="SKA84976.1"/>
    <property type="molecule type" value="Genomic_DNA"/>
</dbReference>
<protein>
    <submittedName>
        <fullName evidence="2">D-alanyl-D-alanine carboxypeptidase</fullName>
    </submittedName>
</protein>
<dbReference type="GO" id="GO:0004180">
    <property type="term" value="F:carboxypeptidase activity"/>
    <property type="evidence" value="ECO:0007669"/>
    <property type="project" value="UniProtKB-KW"/>
</dbReference>
<dbReference type="InterPro" id="IPR039561">
    <property type="entry name" value="Peptidase_M15C"/>
</dbReference>
<reference evidence="3" key="1">
    <citation type="submission" date="2017-02" db="EMBL/GenBank/DDBJ databases">
        <authorList>
            <person name="Varghese N."/>
            <person name="Submissions S."/>
        </authorList>
    </citation>
    <scope>NUCLEOTIDE SEQUENCE [LARGE SCALE GENOMIC DNA]</scope>
    <source>
        <strain evidence="3">ATCC 700200</strain>
    </source>
</reference>
<dbReference type="PROSITE" id="PS51257">
    <property type="entry name" value="PROKAR_LIPOPROTEIN"/>
    <property type="match status" value="1"/>
</dbReference>
<keyword evidence="2" id="KW-0121">Carboxypeptidase</keyword>
<accession>A0A1T4X5Z1</accession>
<dbReference type="OrthoDB" id="227636at2"/>
<organism evidence="2 3">
    <name type="scientific">Prosthecobacter debontii</name>
    <dbReference type="NCBI Taxonomy" id="48467"/>
    <lineage>
        <taxon>Bacteria</taxon>
        <taxon>Pseudomonadati</taxon>
        <taxon>Verrucomicrobiota</taxon>
        <taxon>Verrucomicrobiia</taxon>
        <taxon>Verrucomicrobiales</taxon>
        <taxon>Verrucomicrobiaceae</taxon>
        <taxon>Prosthecobacter</taxon>
    </lineage>
</organism>
<evidence type="ECO:0000259" key="1">
    <source>
        <dbReference type="Pfam" id="PF13539"/>
    </source>
</evidence>
<sequence>MLMKTEDIQAMQRRIGVKDDGVWGPVSMAACRGHLRKLMPAINPWPKSDRSSLIAFYGQPGDESQLVSFTFPYPMFYGGKRVLTSRCHRKVKDSLLRILAVIGDRWGDRPEIMEEAEDYGGIYNFRNSRGGSSLSMHAWGIAIDLDADDNGLNTPWPLRADMPLEIMEAFSREGWLSAGAFWTHKTVPNNGYDAMHFQATQ</sequence>
<evidence type="ECO:0000313" key="2">
    <source>
        <dbReference type="EMBL" id="SKA84976.1"/>
    </source>
</evidence>
<name>A0A1T4X5Z1_9BACT</name>